<dbReference type="RefSeq" id="WP_280733591.1">
    <property type="nucleotide sequence ID" value="NZ_CP120368.1"/>
</dbReference>
<proteinExistence type="predicted"/>
<organism evidence="2 3">
    <name type="scientific">Sinorhizobium numidicum</name>
    <dbReference type="NCBI Taxonomy" id="680248"/>
    <lineage>
        <taxon>Bacteria</taxon>
        <taxon>Pseudomonadati</taxon>
        <taxon>Pseudomonadota</taxon>
        <taxon>Alphaproteobacteria</taxon>
        <taxon>Hyphomicrobiales</taxon>
        <taxon>Rhizobiaceae</taxon>
        <taxon>Sinorhizobium/Ensifer group</taxon>
        <taxon>Sinorhizobium</taxon>
    </lineage>
</organism>
<dbReference type="Proteomes" id="UP001235547">
    <property type="component" value="Chromosome 1"/>
</dbReference>
<evidence type="ECO:0000313" key="3">
    <source>
        <dbReference type="Proteomes" id="UP001235547"/>
    </source>
</evidence>
<keyword evidence="3" id="KW-1185">Reference proteome</keyword>
<dbReference type="EMBL" id="CP120371">
    <property type="protein sequence ID" value="WEX82840.1"/>
    <property type="molecule type" value="Genomic_DNA"/>
</dbReference>
<reference evidence="2 3" key="1">
    <citation type="submission" date="2023-03" db="EMBL/GenBank/DDBJ databases">
        <authorList>
            <person name="Kaur S."/>
            <person name="Espinosa-Saiz D."/>
            <person name="Velazquez E."/>
            <person name="Menendez E."/>
            <person name="diCenzo G.C."/>
        </authorList>
    </citation>
    <scope>NUCLEOTIDE SEQUENCE [LARGE SCALE GENOMIC DNA]</scope>
    <source>
        <strain evidence="2 3">LMG 27395</strain>
    </source>
</reference>
<protein>
    <submittedName>
        <fullName evidence="2">Uncharacterized protein</fullName>
    </submittedName>
</protein>
<feature type="region of interest" description="Disordered" evidence="1">
    <location>
        <begin position="1"/>
        <end position="20"/>
    </location>
</feature>
<evidence type="ECO:0000256" key="1">
    <source>
        <dbReference type="SAM" id="MobiDB-lite"/>
    </source>
</evidence>
<name>A0ABY8CZY5_9HYPH</name>
<accession>A0ABY8CZY5</accession>
<sequence>MMSKAQKLRAKRKAQLGRPRKVNAERFACGKIKPEWSKQESEKEAMEVALAARKRMHGLESKSAFAGYTLGRLFLDGRITEQQREAGDDYAAAMARYYHLTGIPFPSVRAQTLDRVNGHAGETSEERARLAKKAANTMMRLEGVLLGCEEGRQVKTTIFNVCFMDYEGLRMMPDAQLLWLKRGLNALLFDKGLREYGEGDYSFNPP</sequence>
<evidence type="ECO:0000313" key="2">
    <source>
        <dbReference type="EMBL" id="WEX82840.1"/>
    </source>
</evidence>
<gene>
    <name evidence="2" type="ORF">PYH38_005175</name>
</gene>